<accession>A0AA38T0J4</accession>
<reference evidence="1" key="1">
    <citation type="submission" date="2023-03" db="EMBL/GenBank/DDBJ databases">
        <title>Chromosome-scale reference genome and RAD-based genetic map of yellow starthistle (Centaurea solstitialis) reveal putative structural variation and QTLs associated with invader traits.</title>
        <authorList>
            <person name="Reatini B."/>
            <person name="Cang F.A."/>
            <person name="Jiang Q."/>
            <person name="Mckibben M.T.W."/>
            <person name="Barker M.S."/>
            <person name="Rieseberg L.H."/>
            <person name="Dlugosch K.M."/>
        </authorList>
    </citation>
    <scope>NUCLEOTIDE SEQUENCE</scope>
    <source>
        <strain evidence="1">CAN-66</strain>
        <tissue evidence="1">Leaf</tissue>
    </source>
</reference>
<evidence type="ECO:0000313" key="2">
    <source>
        <dbReference type="Proteomes" id="UP001172457"/>
    </source>
</evidence>
<comment type="caution">
    <text evidence="1">The sequence shown here is derived from an EMBL/GenBank/DDBJ whole genome shotgun (WGS) entry which is preliminary data.</text>
</comment>
<keyword evidence="2" id="KW-1185">Reference proteome</keyword>
<gene>
    <name evidence="1" type="ORF">OSB04_024958</name>
</gene>
<dbReference type="Proteomes" id="UP001172457">
    <property type="component" value="Chromosome 6"/>
</dbReference>
<name>A0AA38T0J4_9ASTR</name>
<protein>
    <submittedName>
        <fullName evidence="1">Uncharacterized protein</fullName>
    </submittedName>
</protein>
<sequence>MNSVYVREPHALDELWGPTRVATDGRKGVHMPLSWFGVGFFLASTGGYSRWLLRDQCLSFIDFIAKKIQEVENVYKDYAVEILEVEFRVNLISSFMKEIDMVIDTDWLSRKYLIVDGAGQMVRIQGPSGGELVVYGKRERTKTTFFSVAKRRRYLQHGCTVSEFPNVPPEDLWNIRSIEKKNRTLVEAARTMLAFSKLLLHF</sequence>
<evidence type="ECO:0000313" key="1">
    <source>
        <dbReference type="EMBL" id="KAJ9545251.1"/>
    </source>
</evidence>
<dbReference type="EMBL" id="JARYMX010000006">
    <property type="protein sequence ID" value="KAJ9545251.1"/>
    <property type="molecule type" value="Genomic_DNA"/>
</dbReference>
<proteinExistence type="predicted"/>
<organism evidence="1 2">
    <name type="scientific">Centaurea solstitialis</name>
    <name type="common">yellow star-thistle</name>
    <dbReference type="NCBI Taxonomy" id="347529"/>
    <lineage>
        <taxon>Eukaryota</taxon>
        <taxon>Viridiplantae</taxon>
        <taxon>Streptophyta</taxon>
        <taxon>Embryophyta</taxon>
        <taxon>Tracheophyta</taxon>
        <taxon>Spermatophyta</taxon>
        <taxon>Magnoliopsida</taxon>
        <taxon>eudicotyledons</taxon>
        <taxon>Gunneridae</taxon>
        <taxon>Pentapetalae</taxon>
        <taxon>asterids</taxon>
        <taxon>campanulids</taxon>
        <taxon>Asterales</taxon>
        <taxon>Asteraceae</taxon>
        <taxon>Carduoideae</taxon>
        <taxon>Cardueae</taxon>
        <taxon>Centaureinae</taxon>
        <taxon>Centaurea</taxon>
    </lineage>
</organism>
<dbReference type="AlphaFoldDB" id="A0AA38T0J4"/>